<dbReference type="InterPro" id="IPR036615">
    <property type="entry name" value="Mur_ligase_C_dom_sf"/>
</dbReference>
<comment type="similarity">
    <text evidence="4">Belongs to the folylpolyglutamate synthase family.</text>
</comment>
<dbReference type="SUPFAM" id="SSF53623">
    <property type="entry name" value="MurD-like peptide ligases, catalytic domain"/>
    <property type="match status" value="1"/>
</dbReference>
<gene>
    <name evidence="21" type="ORF">AQI88_25775</name>
</gene>
<evidence type="ECO:0000256" key="14">
    <source>
        <dbReference type="ARBA" id="ARBA00022909"/>
    </source>
</evidence>
<comment type="pathway">
    <text evidence="3">Cofactor biosynthesis; tetrahydrofolylpolyglutamate biosynthesis.</text>
</comment>
<evidence type="ECO:0000259" key="19">
    <source>
        <dbReference type="Pfam" id="PF02875"/>
    </source>
</evidence>
<dbReference type="EMBL" id="LMWL01000044">
    <property type="protein sequence ID" value="KUM93806.1"/>
    <property type="molecule type" value="Genomic_DNA"/>
</dbReference>
<evidence type="ECO:0000313" key="21">
    <source>
        <dbReference type="EMBL" id="KUM93806.1"/>
    </source>
</evidence>
<name>A0A101NIB2_9ACTN</name>
<evidence type="ECO:0000256" key="13">
    <source>
        <dbReference type="ARBA" id="ARBA00022842"/>
    </source>
</evidence>
<dbReference type="InterPro" id="IPR018109">
    <property type="entry name" value="Folylpolyglutamate_synth_CS"/>
</dbReference>
<evidence type="ECO:0000256" key="16">
    <source>
        <dbReference type="ARBA" id="ARBA00047493"/>
    </source>
</evidence>
<sequence>MSDNPGISDTPDPLGAFEEIIAEETDRDPDLAVIEAGSRTLRTQGGRPHADVPARPEDPEVDKALREVETELATRWGETKLEPSVSRIAALMDVLGEPQRSYPSLHITGTNGKTSTARMIEALLGAFELRTGRYTSPHVQSITERISLDGAPIAAERFIETYQDIKPYIEMVDAQQEFRLSFFEVLTAMAYAAFADAPVDVAVVEVGMGGSWDATNVIDGDVAVITPIGLDHTDRLGETTAEIAGEKGGVIKQGATVILAQQPVDAAQVLLKKAVEVDATVAREGLEFGVVARQVAVGGQLLTLRGLGGEYPEVYLPLHGGHQAHNAAVALAAVEAFFGVGALRAESLDIDTVRKAFAAVSSPGRLEVVRRSPTVVLDAAHNPAGAEATAEAVREAFDFSRLIGVVGASADKNVRGLLEAFEPIFAEVVVTQNSTPRAMDADELAAIAVEVFGEDRVQVEPRLPDALEAAITLAEEEGEFAGGGVLVTGSVITVGEARLLLGKG</sequence>
<dbReference type="EC" id="6.3.2.12" evidence="6"/>
<protein>
    <recommendedName>
        <fullName evidence="8">Dihydrofolate synthase/folylpolyglutamate synthase</fullName>
        <ecNumber evidence="6">6.3.2.12</ecNumber>
        <ecNumber evidence="7">6.3.2.17</ecNumber>
    </recommendedName>
    <alternativeName>
        <fullName evidence="15">Tetrahydrofolylpolyglutamate synthase</fullName>
    </alternativeName>
</protein>
<dbReference type="AlphaFoldDB" id="A0A101NIB2"/>
<dbReference type="PANTHER" id="PTHR11136">
    <property type="entry name" value="FOLYLPOLYGLUTAMATE SYNTHASE-RELATED"/>
    <property type="match status" value="1"/>
</dbReference>
<reference evidence="21 22" key="1">
    <citation type="submission" date="2015-10" db="EMBL/GenBank/DDBJ databases">
        <title>Draft genome sequence of Streptomyces cellostaticus DSM 40189, type strain for the species Streptomyces cellostaticus.</title>
        <authorList>
            <person name="Ruckert C."/>
            <person name="Winkler A."/>
            <person name="Kalinowski J."/>
            <person name="Kampfer P."/>
            <person name="Glaeser S."/>
        </authorList>
    </citation>
    <scope>NUCLEOTIDE SEQUENCE [LARGE SCALE GENOMIC DNA]</scope>
    <source>
        <strain evidence="21 22">DSM 40189</strain>
    </source>
</reference>
<dbReference type="STRING" id="67285.AQI88_25775"/>
<comment type="catalytic activity">
    <reaction evidence="17">
        <text>7,8-dihydropteroate + L-glutamate + ATP = 7,8-dihydrofolate + ADP + phosphate + H(+)</text>
        <dbReference type="Rhea" id="RHEA:23584"/>
        <dbReference type="ChEBI" id="CHEBI:15378"/>
        <dbReference type="ChEBI" id="CHEBI:17839"/>
        <dbReference type="ChEBI" id="CHEBI:29985"/>
        <dbReference type="ChEBI" id="CHEBI:30616"/>
        <dbReference type="ChEBI" id="CHEBI:43474"/>
        <dbReference type="ChEBI" id="CHEBI:57451"/>
        <dbReference type="ChEBI" id="CHEBI:456216"/>
        <dbReference type="EC" id="6.3.2.12"/>
    </reaction>
</comment>
<dbReference type="FunFam" id="3.40.1190.10:FF:000004">
    <property type="entry name" value="Dihydrofolate synthase/folylpolyglutamate synthase"/>
    <property type="match status" value="1"/>
</dbReference>
<evidence type="ECO:0000256" key="9">
    <source>
        <dbReference type="ARBA" id="ARBA00022598"/>
    </source>
</evidence>
<dbReference type="NCBIfam" id="NF047860">
    <property type="entry name" value="Tet-DihydfolSynFolCMyb"/>
    <property type="match status" value="1"/>
</dbReference>
<dbReference type="GO" id="GO:0004326">
    <property type="term" value="F:tetrahydrofolylpolyglutamate synthase activity"/>
    <property type="evidence" value="ECO:0007669"/>
    <property type="project" value="UniProtKB-EC"/>
</dbReference>
<comment type="caution">
    <text evidence="21">The sequence shown here is derived from an EMBL/GenBank/DDBJ whole genome shotgun (WGS) entry which is preliminary data.</text>
</comment>
<feature type="domain" description="Mur ligase central" evidence="20">
    <location>
        <begin position="107"/>
        <end position="334"/>
    </location>
</feature>
<dbReference type="Proteomes" id="UP000054241">
    <property type="component" value="Unassembled WGS sequence"/>
</dbReference>
<evidence type="ECO:0000256" key="12">
    <source>
        <dbReference type="ARBA" id="ARBA00022840"/>
    </source>
</evidence>
<dbReference type="GO" id="GO:0005524">
    <property type="term" value="F:ATP binding"/>
    <property type="evidence" value="ECO:0007669"/>
    <property type="project" value="UniProtKB-KW"/>
</dbReference>
<dbReference type="InterPro" id="IPR001645">
    <property type="entry name" value="Folylpolyglutamate_synth"/>
</dbReference>
<dbReference type="InterPro" id="IPR004101">
    <property type="entry name" value="Mur_ligase_C"/>
</dbReference>
<evidence type="ECO:0000256" key="8">
    <source>
        <dbReference type="ARBA" id="ARBA00019357"/>
    </source>
</evidence>
<dbReference type="FunFam" id="3.90.190.20:FF:000004">
    <property type="entry name" value="Dihydrofolate synthase/folylpolyglutamate synthase"/>
    <property type="match status" value="1"/>
</dbReference>
<keyword evidence="12" id="KW-0067">ATP-binding</keyword>
<keyword evidence="14" id="KW-0289">Folate biosynthesis</keyword>
<dbReference type="GO" id="GO:0008841">
    <property type="term" value="F:dihydrofolate synthase activity"/>
    <property type="evidence" value="ECO:0007669"/>
    <property type="project" value="UniProtKB-EC"/>
</dbReference>
<dbReference type="InterPro" id="IPR036565">
    <property type="entry name" value="Mur-like_cat_sf"/>
</dbReference>
<comment type="pathway">
    <text evidence="2">Cofactor biosynthesis; tetrahydrofolate biosynthesis; 7,8-dihydrofolate from 2-amino-4-hydroxy-6-hydroxymethyl-7,8-dihydropteridine diphosphate and 4-aminobenzoate: step 2/2.</text>
</comment>
<evidence type="ECO:0000256" key="2">
    <source>
        <dbReference type="ARBA" id="ARBA00004799"/>
    </source>
</evidence>
<keyword evidence="13" id="KW-0460">Magnesium</keyword>
<evidence type="ECO:0000256" key="18">
    <source>
        <dbReference type="SAM" id="MobiDB-lite"/>
    </source>
</evidence>
<evidence type="ECO:0000256" key="11">
    <source>
        <dbReference type="ARBA" id="ARBA00022741"/>
    </source>
</evidence>
<evidence type="ECO:0000256" key="10">
    <source>
        <dbReference type="ARBA" id="ARBA00022723"/>
    </source>
</evidence>
<evidence type="ECO:0000256" key="5">
    <source>
        <dbReference type="ARBA" id="ARBA00011245"/>
    </source>
</evidence>
<feature type="domain" description="Mur ligase C-terminal" evidence="19">
    <location>
        <begin position="364"/>
        <end position="490"/>
    </location>
</feature>
<proteinExistence type="inferred from homology"/>
<feature type="region of interest" description="Disordered" evidence="18">
    <location>
        <begin position="38"/>
        <end position="57"/>
    </location>
</feature>
<comment type="subunit">
    <text evidence="5">Monomer.</text>
</comment>
<evidence type="ECO:0000256" key="1">
    <source>
        <dbReference type="ARBA" id="ARBA00001946"/>
    </source>
</evidence>
<keyword evidence="22" id="KW-1185">Reference proteome</keyword>
<evidence type="ECO:0000256" key="4">
    <source>
        <dbReference type="ARBA" id="ARBA00008276"/>
    </source>
</evidence>
<dbReference type="NCBIfam" id="TIGR01499">
    <property type="entry name" value="folC"/>
    <property type="match status" value="1"/>
</dbReference>
<dbReference type="OrthoDB" id="9809356at2"/>
<evidence type="ECO:0000256" key="7">
    <source>
        <dbReference type="ARBA" id="ARBA00013025"/>
    </source>
</evidence>
<keyword evidence="9" id="KW-0436">Ligase</keyword>
<dbReference type="GO" id="GO:0046872">
    <property type="term" value="F:metal ion binding"/>
    <property type="evidence" value="ECO:0007669"/>
    <property type="project" value="UniProtKB-KW"/>
</dbReference>
<dbReference type="Pfam" id="PF02875">
    <property type="entry name" value="Mur_ligase_C"/>
    <property type="match status" value="1"/>
</dbReference>
<dbReference type="RefSeq" id="WP_067003563.1">
    <property type="nucleotide sequence ID" value="NZ_BNDU01000006.1"/>
</dbReference>
<dbReference type="Gene3D" id="3.40.1190.10">
    <property type="entry name" value="Mur-like, catalytic domain"/>
    <property type="match status" value="1"/>
</dbReference>
<feature type="compositionally biased region" description="Basic and acidic residues" evidence="18">
    <location>
        <begin position="48"/>
        <end position="57"/>
    </location>
</feature>
<dbReference type="Pfam" id="PF08245">
    <property type="entry name" value="Mur_ligase_M"/>
    <property type="match status" value="1"/>
</dbReference>
<dbReference type="GO" id="GO:0005737">
    <property type="term" value="C:cytoplasm"/>
    <property type="evidence" value="ECO:0007669"/>
    <property type="project" value="TreeGrafter"/>
</dbReference>
<evidence type="ECO:0000256" key="17">
    <source>
        <dbReference type="ARBA" id="ARBA00049161"/>
    </source>
</evidence>
<comment type="cofactor">
    <cofactor evidence="1">
        <name>Mg(2+)</name>
        <dbReference type="ChEBI" id="CHEBI:18420"/>
    </cofactor>
</comment>
<dbReference type="EC" id="6.3.2.17" evidence="7"/>
<evidence type="ECO:0000256" key="15">
    <source>
        <dbReference type="ARBA" id="ARBA00030592"/>
    </source>
</evidence>
<evidence type="ECO:0000256" key="3">
    <source>
        <dbReference type="ARBA" id="ARBA00005150"/>
    </source>
</evidence>
<comment type="catalytic activity">
    <reaction evidence="16">
        <text>(6S)-5,6,7,8-tetrahydrofolyl-(gamma-L-Glu)(n) + L-glutamate + ATP = (6S)-5,6,7,8-tetrahydrofolyl-(gamma-L-Glu)(n+1) + ADP + phosphate + H(+)</text>
        <dbReference type="Rhea" id="RHEA:10580"/>
        <dbReference type="Rhea" id="RHEA-COMP:14738"/>
        <dbReference type="Rhea" id="RHEA-COMP:14740"/>
        <dbReference type="ChEBI" id="CHEBI:15378"/>
        <dbReference type="ChEBI" id="CHEBI:29985"/>
        <dbReference type="ChEBI" id="CHEBI:30616"/>
        <dbReference type="ChEBI" id="CHEBI:43474"/>
        <dbReference type="ChEBI" id="CHEBI:141005"/>
        <dbReference type="ChEBI" id="CHEBI:456216"/>
        <dbReference type="EC" id="6.3.2.17"/>
    </reaction>
</comment>
<evidence type="ECO:0000313" key="22">
    <source>
        <dbReference type="Proteomes" id="UP000054241"/>
    </source>
</evidence>
<organism evidence="21 22">
    <name type="scientific">Streptomyces cellostaticus</name>
    <dbReference type="NCBI Taxonomy" id="67285"/>
    <lineage>
        <taxon>Bacteria</taxon>
        <taxon>Bacillati</taxon>
        <taxon>Actinomycetota</taxon>
        <taxon>Actinomycetes</taxon>
        <taxon>Kitasatosporales</taxon>
        <taxon>Streptomycetaceae</taxon>
        <taxon>Streptomyces</taxon>
    </lineage>
</organism>
<dbReference type="SUPFAM" id="SSF53244">
    <property type="entry name" value="MurD-like peptide ligases, peptide-binding domain"/>
    <property type="match status" value="1"/>
</dbReference>
<keyword evidence="11" id="KW-0547">Nucleotide-binding</keyword>
<accession>A0A101NIB2</accession>
<dbReference type="PROSITE" id="PS01012">
    <property type="entry name" value="FOLYLPOLYGLU_SYNT_2"/>
    <property type="match status" value="1"/>
</dbReference>
<dbReference type="PANTHER" id="PTHR11136:SF0">
    <property type="entry name" value="DIHYDROFOLATE SYNTHETASE-RELATED"/>
    <property type="match status" value="1"/>
</dbReference>
<dbReference type="GO" id="GO:0046656">
    <property type="term" value="P:folic acid biosynthetic process"/>
    <property type="evidence" value="ECO:0007669"/>
    <property type="project" value="UniProtKB-KW"/>
</dbReference>
<keyword evidence="10" id="KW-0479">Metal-binding</keyword>
<dbReference type="Gene3D" id="3.90.190.20">
    <property type="entry name" value="Mur ligase, C-terminal domain"/>
    <property type="match status" value="1"/>
</dbReference>
<evidence type="ECO:0000259" key="20">
    <source>
        <dbReference type="Pfam" id="PF08245"/>
    </source>
</evidence>
<evidence type="ECO:0000256" key="6">
    <source>
        <dbReference type="ARBA" id="ARBA00013023"/>
    </source>
</evidence>
<dbReference type="InterPro" id="IPR013221">
    <property type="entry name" value="Mur_ligase_cen"/>
</dbReference>